<keyword evidence="2" id="KW-1185">Reference proteome</keyword>
<evidence type="ECO:0000313" key="1">
    <source>
        <dbReference type="EMBL" id="SNX50327.1"/>
    </source>
</evidence>
<dbReference type="Pfam" id="PF03891">
    <property type="entry name" value="DUF333"/>
    <property type="match status" value="1"/>
</dbReference>
<reference evidence="2" key="1">
    <citation type="submission" date="2016-06" db="EMBL/GenBank/DDBJ databases">
        <authorList>
            <person name="Rodrigo-Torres L."/>
            <person name="Arahal R.D."/>
            <person name="Lucena T."/>
        </authorList>
    </citation>
    <scope>NUCLEOTIDE SEQUENCE [LARGE SCALE GENOMIC DNA]</scope>
    <source>
        <strain evidence="2">CECT8203</strain>
    </source>
</reference>
<dbReference type="EMBL" id="OANU01000117">
    <property type="protein sequence ID" value="SNX50327.1"/>
    <property type="molecule type" value="Genomic_DNA"/>
</dbReference>
<proteinExistence type="predicted"/>
<gene>
    <name evidence="1" type="ORF">VTH8203_03982</name>
</gene>
<dbReference type="RefSeq" id="WP_096995269.1">
    <property type="nucleotide sequence ID" value="NZ_JBHSII010000011.1"/>
</dbReference>
<dbReference type="Proteomes" id="UP000219336">
    <property type="component" value="Unassembled WGS sequence"/>
</dbReference>
<organism evidence="1 2">
    <name type="scientific">Vibrio thalassae</name>
    <dbReference type="NCBI Taxonomy" id="1243014"/>
    <lineage>
        <taxon>Bacteria</taxon>
        <taxon>Pseudomonadati</taxon>
        <taxon>Pseudomonadota</taxon>
        <taxon>Gammaproteobacteria</taxon>
        <taxon>Vibrionales</taxon>
        <taxon>Vibrionaceae</taxon>
        <taxon>Vibrio</taxon>
    </lineage>
</organism>
<dbReference type="PROSITE" id="PS51257">
    <property type="entry name" value="PROKAR_LIPOPROTEIN"/>
    <property type="match status" value="1"/>
</dbReference>
<accession>A0A240ENP8</accession>
<evidence type="ECO:0000313" key="2">
    <source>
        <dbReference type="Proteomes" id="UP000219336"/>
    </source>
</evidence>
<evidence type="ECO:0008006" key="3">
    <source>
        <dbReference type="Google" id="ProtNLM"/>
    </source>
</evidence>
<name>A0A240ENP8_9VIBR</name>
<dbReference type="OrthoDB" id="148878at2"/>
<protein>
    <recommendedName>
        <fullName evidence="3">Hemolysin</fullName>
    </recommendedName>
</protein>
<dbReference type="InterPro" id="IPR005590">
    <property type="entry name" value="DUF333"/>
</dbReference>
<dbReference type="AlphaFoldDB" id="A0A240ENP8"/>
<sequence length="86" mass="10043">MRKLQWVIGAMAIGILSGCASEPDKYDVDEITVESDPAYVYCVEQGHKLERFTEGGKRVPYCVLSKNERYTVWDYYENRTKEQEQQ</sequence>